<dbReference type="SUPFAM" id="SSF52540">
    <property type="entry name" value="P-loop containing nucleoside triphosphate hydrolases"/>
    <property type="match status" value="1"/>
</dbReference>
<accession>A0A975B3Q8</accession>
<evidence type="ECO:0000259" key="1">
    <source>
        <dbReference type="Pfam" id="PF09820"/>
    </source>
</evidence>
<dbReference type="PANTHER" id="PTHR34825:SF1">
    <property type="entry name" value="AAA-ATPASE-LIKE DOMAIN-CONTAINING PROTEIN"/>
    <property type="match status" value="1"/>
</dbReference>
<proteinExistence type="predicted"/>
<dbReference type="RefSeq" id="WP_207690116.1">
    <property type="nucleotide sequence ID" value="NZ_CP061799.1"/>
</dbReference>
<organism evidence="2 3">
    <name type="scientific">Desulfonema limicola</name>
    <dbReference type="NCBI Taxonomy" id="45656"/>
    <lineage>
        <taxon>Bacteria</taxon>
        <taxon>Pseudomonadati</taxon>
        <taxon>Thermodesulfobacteriota</taxon>
        <taxon>Desulfobacteria</taxon>
        <taxon>Desulfobacterales</taxon>
        <taxon>Desulfococcaceae</taxon>
        <taxon>Desulfonema</taxon>
    </lineage>
</organism>
<dbReference type="Pfam" id="PF09820">
    <property type="entry name" value="AAA-ATPase_like"/>
    <property type="match status" value="1"/>
</dbReference>
<gene>
    <name evidence="2" type="ORF">dnl_04460</name>
</gene>
<evidence type="ECO:0000313" key="2">
    <source>
        <dbReference type="EMBL" id="QTA78229.1"/>
    </source>
</evidence>
<dbReference type="InterPro" id="IPR027417">
    <property type="entry name" value="P-loop_NTPase"/>
</dbReference>
<reference evidence="2" key="1">
    <citation type="journal article" date="2021" name="Microb. Physiol.">
        <title>Proteogenomic Insights into the Physiology of Marine, Sulfate-Reducing, Filamentous Desulfonema limicola and Desulfonema magnum.</title>
        <authorList>
            <person name="Schnaars V."/>
            <person name="Wohlbrand L."/>
            <person name="Scheve S."/>
            <person name="Hinrichs C."/>
            <person name="Reinhardt R."/>
            <person name="Rabus R."/>
        </authorList>
    </citation>
    <scope>NUCLEOTIDE SEQUENCE</scope>
    <source>
        <strain evidence="2">5ac10</strain>
    </source>
</reference>
<dbReference type="PANTHER" id="PTHR34825">
    <property type="entry name" value="CONSERVED PROTEIN, WITH A WEAK D-GALACTARATE DEHYDRATASE/ALTRONATE HYDROLASE DOMAIN"/>
    <property type="match status" value="1"/>
</dbReference>
<sequence length="520" mass="60728">MKKLQNLPIGDSSFESIRSNNCLYVDKTRHIFKMAEEGKYYFMARPRRFGKSLTVSTLRCLFQGKKDLFYGLRVSGTDWEWKKHPVILLDFNSISHDTTENLKLSLKETLLSIAKQEGIELTSSLLKGQFKELICLLYKKTKMPVVILIDEYDKPLIDHLGKGKDHMDTARNNRDVLKTFFGVMKDGDVSQILRLVFITGVSRFSRISIFSELNNLKDMTMLEDYADMLGYTQEEVETFFSPYIEDFEKKKQMPRSQILDNLKNCYNGYRFSEKNIKVYNPYSVLNAMDQKKFGSFWFETGTPTFLVNLLKENNWYLPKIEDMQATEAVFSVYDIDRLQIQALLFQTGYVTIRDVKDRLYFFDYPNQEVKTAFLEILFHSYTQWAGNNSRFVLLAGYLDKEDINSFIETMTAIYASIPYTLETKRDEAYFHTIFYLMVCASGVNAHSEVLTSEGRIDLLVEFSDKLYIVEFKCNQSADAAIKQIQDRGYDTKYRKTGKKIMLMGINFDTEKRNISEWKCV</sequence>
<dbReference type="EMBL" id="CP061799">
    <property type="protein sequence ID" value="QTA78229.1"/>
    <property type="molecule type" value="Genomic_DNA"/>
</dbReference>
<dbReference type="Proteomes" id="UP000663720">
    <property type="component" value="Chromosome"/>
</dbReference>
<feature type="domain" description="AAA-ATPase-like" evidence="1">
    <location>
        <begin position="8"/>
        <end position="210"/>
    </location>
</feature>
<keyword evidence="3" id="KW-1185">Reference proteome</keyword>
<protein>
    <submittedName>
        <fullName evidence="2">AAA family ATPase</fullName>
    </submittedName>
</protein>
<dbReference type="AlphaFoldDB" id="A0A975B3Q8"/>
<dbReference type="Pfam" id="PF08011">
    <property type="entry name" value="PDDEXK_9"/>
    <property type="match status" value="1"/>
</dbReference>
<dbReference type="KEGG" id="dli:dnl_04460"/>
<name>A0A975B3Q8_9BACT</name>
<dbReference type="InterPro" id="IPR012547">
    <property type="entry name" value="PDDEXK_9"/>
</dbReference>
<evidence type="ECO:0000313" key="3">
    <source>
        <dbReference type="Proteomes" id="UP000663720"/>
    </source>
</evidence>
<dbReference type="InterPro" id="IPR018631">
    <property type="entry name" value="AAA-ATPase-like_dom"/>
</dbReference>